<dbReference type="Proteomes" id="UP000554837">
    <property type="component" value="Unassembled WGS sequence"/>
</dbReference>
<name>A0A840S5L9_9BURK</name>
<dbReference type="Pfam" id="PF21746">
    <property type="entry name" value="DUF6869"/>
    <property type="match status" value="1"/>
</dbReference>
<dbReference type="EMBL" id="JACHHO010000002">
    <property type="protein sequence ID" value="MBB5204872.1"/>
    <property type="molecule type" value="Genomic_DNA"/>
</dbReference>
<dbReference type="RefSeq" id="WP_138855490.1">
    <property type="nucleotide sequence ID" value="NZ_CP040709.1"/>
</dbReference>
<protein>
    <recommendedName>
        <fullName evidence="1">DUF6869 domain-containing protein</fullName>
    </recommendedName>
</protein>
<feature type="domain" description="DUF6869" evidence="1">
    <location>
        <begin position="23"/>
        <end position="120"/>
    </location>
</feature>
<evidence type="ECO:0000259" key="1">
    <source>
        <dbReference type="Pfam" id="PF21746"/>
    </source>
</evidence>
<organism evidence="2 3">
    <name type="scientific">Inhella inkyongensis</name>
    <dbReference type="NCBI Taxonomy" id="392593"/>
    <lineage>
        <taxon>Bacteria</taxon>
        <taxon>Pseudomonadati</taxon>
        <taxon>Pseudomonadota</taxon>
        <taxon>Betaproteobacteria</taxon>
        <taxon>Burkholderiales</taxon>
        <taxon>Sphaerotilaceae</taxon>
        <taxon>Inhella</taxon>
    </lineage>
</organism>
<sequence>MTEQDFHAWATAYIEAQSQADHINEKHPMWWPIGKFFDLQREHPEDCWRAILAVLDLQPSEKVLGMLAAGPLEDLIEDHGEQFIERIEIEARRRSDFRSLLRGVWKSSTLEIWARVERACEAAT</sequence>
<evidence type="ECO:0000313" key="3">
    <source>
        <dbReference type="Proteomes" id="UP000554837"/>
    </source>
</evidence>
<accession>A0A840S5L9</accession>
<dbReference type="AlphaFoldDB" id="A0A840S5L9"/>
<keyword evidence="3" id="KW-1185">Reference proteome</keyword>
<comment type="caution">
    <text evidence="2">The sequence shown here is derived from an EMBL/GenBank/DDBJ whole genome shotgun (WGS) entry which is preliminary data.</text>
</comment>
<dbReference type="InterPro" id="IPR049221">
    <property type="entry name" value="DUF6869"/>
</dbReference>
<reference evidence="2 3" key="1">
    <citation type="submission" date="2020-08" db="EMBL/GenBank/DDBJ databases">
        <title>Genomic Encyclopedia of Type Strains, Phase IV (KMG-IV): sequencing the most valuable type-strain genomes for metagenomic binning, comparative biology and taxonomic classification.</title>
        <authorList>
            <person name="Goeker M."/>
        </authorList>
    </citation>
    <scope>NUCLEOTIDE SEQUENCE [LARGE SCALE GENOMIC DNA]</scope>
    <source>
        <strain evidence="2 3">DSM 23958</strain>
    </source>
</reference>
<proteinExistence type="predicted"/>
<evidence type="ECO:0000313" key="2">
    <source>
        <dbReference type="EMBL" id="MBB5204872.1"/>
    </source>
</evidence>
<dbReference type="OrthoDB" id="9154182at2"/>
<gene>
    <name evidence="2" type="ORF">HNQ51_002186</name>
</gene>